<keyword evidence="2" id="KW-1185">Reference proteome</keyword>
<gene>
    <name evidence="1" type="ORF">V6N12_050235</name>
</gene>
<name>A0ABR2GC89_9ROSI</name>
<dbReference type="Proteomes" id="UP001472677">
    <property type="component" value="Unassembled WGS sequence"/>
</dbReference>
<protein>
    <submittedName>
        <fullName evidence="1">Uncharacterized protein</fullName>
    </submittedName>
</protein>
<evidence type="ECO:0000313" key="2">
    <source>
        <dbReference type="Proteomes" id="UP001472677"/>
    </source>
</evidence>
<sequence length="68" mass="7867">MHKKNLADEIQSCEKSLQTKPNSGHARVRTTKKSLKRLIAKDWGHLVRDLEKGEEGVKEIITRRNTEE</sequence>
<reference evidence="1 2" key="1">
    <citation type="journal article" date="2024" name="G3 (Bethesda)">
        <title>Genome assembly of Hibiscus sabdariffa L. provides insights into metabolisms of medicinal natural products.</title>
        <authorList>
            <person name="Kim T."/>
        </authorList>
    </citation>
    <scope>NUCLEOTIDE SEQUENCE [LARGE SCALE GENOMIC DNA]</scope>
    <source>
        <strain evidence="1">TK-2024</strain>
        <tissue evidence="1">Old leaves</tissue>
    </source>
</reference>
<organism evidence="1 2">
    <name type="scientific">Hibiscus sabdariffa</name>
    <name type="common">roselle</name>
    <dbReference type="NCBI Taxonomy" id="183260"/>
    <lineage>
        <taxon>Eukaryota</taxon>
        <taxon>Viridiplantae</taxon>
        <taxon>Streptophyta</taxon>
        <taxon>Embryophyta</taxon>
        <taxon>Tracheophyta</taxon>
        <taxon>Spermatophyta</taxon>
        <taxon>Magnoliopsida</taxon>
        <taxon>eudicotyledons</taxon>
        <taxon>Gunneridae</taxon>
        <taxon>Pentapetalae</taxon>
        <taxon>rosids</taxon>
        <taxon>malvids</taxon>
        <taxon>Malvales</taxon>
        <taxon>Malvaceae</taxon>
        <taxon>Malvoideae</taxon>
        <taxon>Hibiscus</taxon>
    </lineage>
</organism>
<dbReference type="EMBL" id="JBBPBM010000001">
    <property type="protein sequence ID" value="KAK8600380.1"/>
    <property type="molecule type" value="Genomic_DNA"/>
</dbReference>
<accession>A0ABR2GC89</accession>
<evidence type="ECO:0000313" key="1">
    <source>
        <dbReference type="EMBL" id="KAK8600380.1"/>
    </source>
</evidence>
<comment type="caution">
    <text evidence="1">The sequence shown here is derived from an EMBL/GenBank/DDBJ whole genome shotgun (WGS) entry which is preliminary data.</text>
</comment>
<proteinExistence type="predicted"/>